<gene>
    <name evidence="4" type="primary">smg9</name>
    <name evidence="4" type="ORF">Bhyg_14608</name>
</gene>
<dbReference type="Proteomes" id="UP001151699">
    <property type="component" value="Chromosome C"/>
</dbReference>
<feature type="region of interest" description="Disordered" evidence="3">
    <location>
        <begin position="1"/>
        <end position="50"/>
    </location>
</feature>
<proteinExistence type="inferred from homology"/>
<feature type="compositionally biased region" description="Basic and acidic residues" evidence="3">
    <location>
        <begin position="33"/>
        <end position="42"/>
    </location>
</feature>
<dbReference type="PANTHER" id="PTHR14270:SF0">
    <property type="entry name" value="NONSENSE-MEDIATED MRNA DECAY FACTOR SMG9"/>
    <property type="match status" value="1"/>
</dbReference>
<evidence type="ECO:0000313" key="4">
    <source>
        <dbReference type="EMBL" id="KAJ6636021.1"/>
    </source>
</evidence>
<evidence type="ECO:0000313" key="5">
    <source>
        <dbReference type="Proteomes" id="UP001151699"/>
    </source>
</evidence>
<dbReference type="AlphaFoldDB" id="A0A9Q0MQ97"/>
<comment type="caution">
    <text evidence="4">The sequence shown here is derived from an EMBL/GenBank/DDBJ whole genome shotgun (WGS) entry which is preliminary data.</text>
</comment>
<feature type="compositionally biased region" description="Basic and acidic residues" evidence="3">
    <location>
        <begin position="11"/>
        <end position="26"/>
    </location>
</feature>
<name>A0A9Q0MQ97_9DIPT</name>
<dbReference type="Gene3D" id="3.40.50.300">
    <property type="entry name" value="P-loop containing nucleotide triphosphate hydrolases"/>
    <property type="match status" value="1"/>
</dbReference>
<protein>
    <submittedName>
        <fullName evidence="4">Nonsense-mediated mRNA decay factor SMG9</fullName>
    </submittedName>
</protein>
<dbReference type="GO" id="GO:0000184">
    <property type="term" value="P:nuclear-transcribed mRNA catabolic process, nonsense-mediated decay"/>
    <property type="evidence" value="ECO:0007669"/>
    <property type="project" value="UniProtKB-KW"/>
</dbReference>
<feature type="compositionally biased region" description="Basic residues" evidence="3">
    <location>
        <begin position="1"/>
        <end position="10"/>
    </location>
</feature>
<comment type="similarity">
    <text evidence="1">Belongs to the SMG9 family.</text>
</comment>
<reference evidence="4" key="1">
    <citation type="submission" date="2022-07" db="EMBL/GenBank/DDBJ databases">
        <authorList>
            <person name="Trinca V."/>
            <person name="Uliana J.V.C."/>
            <person name="Torres T.T."/>
            <person name="Ward R.J."/>
            <person name="Monesi N."/>
        </authorList>
    </citation>
    <scope>NUCLEOTIDE SEQUENCE</scope>
    <source>
        <strain evidence="4">HSMRA1968</strain>
        <tissue evidence="4">Whole embryos</tissue>
    </source>
</reference>
<sequence length="415" mass="47651">MSEKRSKKYNNLKESKKAIVLAKKEEKDDEQSAGDHSHKSDQPKLLTKPKTCETQSVPITIAAREGIDTSNLQSSPTQKSVAITKEIFGPSVVEHATQKTLNLLQPIDIVTNHYHLNSTALTYLSESNDNFFVVGIIGCQGTGKSTFLNLLSSKVKEVDPSTFYFKEKKGTFRTQQTDQSFSAGPTTEGIQMFITCNRTILLDCSPVLCNPYLKKDSVQNEIDDLKMLIFLISVCHLLVVVQDELVNINLLRLLQCAEMMKPNLDKETTEEHYPHVMFVKNMSDLRNFSLDAKSQVDEMYKRFFQLSKLKIYPGVLAEGQDKCAKSVNYFVFPKVDFKRKKMCFGGYNDTNTLIEEFRRRVFMSPKKPMQILPQQGIFTEKSWSTLVTNVWESHKNNYFLRKYETFKEKEWSTTR</sequence>
<organism evidence="4 5">
    <name type="scientific">Pseudolycoriella hygida</name>
    <dbReference type="NCBI Taxonomy" id="35572"/>
    <lineage>
        <taxon>Eukaryota</taxon>
        <taxon>Metazoa</taxon>
        <taxon>Ecdysozoa</taxon>
        <taxon>Arthropoda</taxon>
        <taxon>Hexapoda</taxon>
        <taxon>Insecta</taxon>
        <taxon>Pterygota</taxon>
        <taxon>Neoptera</taxon>
        <taxon>Endopterygota</taxon>
        <taxon>Diptera</taxon>
        <taxon>Nematocera</taxon>
        <taxon>Sciaroidea</taxon>
        <taxon>Sciaridae</taxon>
        <taxon>Pseudolycoriella</taxon>
    </lineage>
</organism>
<dbReference type="EMBL" id="WJQU01000004">
    <property type="protein sequence ID" value="KAJ6636021.1"/>
    <property type="molecule type" value="Genomic_DNA"/>
</dbReference>
<dbReference type="InterPro" id="IPR039177">
    <property type="entry name" value="SMG9"/>
</dbReference>
<dbReference type="InterPro" id="IPR027417">
    <property type="entry name" value="P-loop_NTPase"/>
</dbReference>
<evidence type="ECO:0000256" key="3">
    <source>
        <dbReference type="SAM" id="MobiDB-lite"/>
    </source>
</evidence>
<accession>A0A9Q0MQ97</accession>
<dbReference type="PANTHER" id="PTHR14270">
    <property type="entry name" value="NONSENSE-MEDIATED MRNA DECAY FACTOR SMG9"/>
    <property type="match status" value="1"/>
</dbReference>
<keyword evidence="2" id="KW-0866">Nonsense-mediated mRNA decay</keyword>
<keyword evidence="5" id="KW-1185">Reference proteome</keyword>
<dbReference type="SUPFAM" id="SSF52540">
    <property type="entry name" value="P-loop containing nucleoside triphosphate hydrolases"/>
    <property type="match status" value="1"/>
</dbReference>
<dbReference type="OrthoDB" id="79514at2759"/>
<evidence type="ECO:0000256" key="1">
    <source>
        <dbReference type="ARBA" id="ARBA00007712"/>
    </source>
</evidence>
<evidence type="ECO:0000256" key="2">
    <source>
        <dbReference type="ARBA" id="ARBA00023161"/>
    </source>
</evidence>